<feature type="compositionally biased region" description="Basic residues" evidence="1">
    <location>
        <begin position="732"/>
        <end position="747"/>
    </location>
</feature>
<feature type="compositionally biased region" description="Basic and acidic residues" evidence="1">
    <location>
        <begin position="793"/>
        <end position="806"/>
    </location>
</feature>
<keyword evidence="3" id="KW-1185">Reference proteome</keyword>
<feature type="compositionally biased region" description="Polar residues" evidence="1">
    <location>
        <begin position="1372"/>
        <end position="1384"/>
    </location>
</feature>
<proteinExistence type="predicted"/>
<feature type="compositionally biased region" description="Polar residues" evidence="1">
    <location>
        <begin position="1243"/>
        <end position="1257"/>
    </location>
</feature>
<feature type="region of interest" description="Disordered" evidence="1">
    <location>
        <begin position="375"/>
        <end position="395"/>
    </location>
</feature>
<feature type="compositionally biased region" description="Polar residues" evidence="1">
    <location>
        <begin position="211"/>
        <end position="235"/>
    </location>
</feature>
<feature type="compositionally biased region" description="Polar residues" evidence="1">
    <location>
        <begin position="629"/>
        <end position="638"/>
    </location>
</feature>
<feature type="compositionally biased region" description="Polar residues" evidence="1">
    <location>
        <begin position="1217"/>
        <end position="1228"/>
    </location>
</feature>
<feature type="compositionally biased region" description="Acidic residues" evidence="1">
    <location>
        <begin position="1233"/>
        <end position="1242"/>
    </location>
</feature>
<feature type="compositionally biased region" description="Polar residues" evidence="1">
    <location>
        <begin position="1295"/>
        <end position="1316"/>
    </location>
</feature>
<dbReference type="Proteomes" id="UP000838878">
    <property type="component" value="Chromosome 7"/>
</dbReference>
<evidence type="ECO:0000256" key="1">
    <source>
        <dbReference type="SAM" id="MobiDB-lite"/>
    </source>
</evidence>
<sequence length="1824" mass="206039">MEEDAGVKAPVTRRRQRISVEQSEESKSPALNTPTKKRGGRRAKPELELIDENSPNNTTRKTKKASAKEIKDAIEEKPVTPSRRSTRIKSNTSIVSETAIMVDSPRAKRAARRTSAVGSDSEATVTPIRQTRRTRKDSATSVEKAELPSTSKPSIQITQVIVEEPESNERKLASNAEDNDNSSTSSVRKSPRLEAKNKTPSKKKAKENDQPSDNTSEQSESIPSRKSIDSSLPTSQETEATAETQVSSKDNKETDRLSISSSDLIKDLHVIVPKIKTDNLNKTTSAIESKQETTKRKRTKSWTTLTVANESNFFSDNENTKKKITKNVKDLIQLNKSGAGDASINTSIQDKSFSRRKKNDSNNFIVEDIDTSLNKSKNKSQKEENKDDSLSANQDVTEQNSNIFELFKKEPSSDLRTLVLIDNDSDSNLEKDIQNKCQNEDQCVPVVEHPVRTEKEVELNLISKNQSIINKSSLNDSCEPMDVDESMPDSLLVEMQKNENNSSKRNLISQFSQLENSLSNKEILNKSKRKSSISNNLEKSDNENKSTLILSQIKDTSSSELNNAVKSPQMKATILSKTVEDLNVTQEHEVNKRNISLNCVTTSTPLQQKNLQKLALNVNTSMISTNEDSKNVIENVNSKNKDDIEDKGENSSNESDSSEDEKDIKEIRKKSKIQNYSKIMDSDDEMEVEKITSNDNSNNTKNQSLNISKKNLSQKQKDADTGLESADESLNIKKKRKPSQSSKKKPAISREMDSDDEVESDDESQDTSNFLDDKADDAGDDYESGDSQDENEREYAKQNEILEKGETFTSEDDFSDDTDYEKDSFVVSSAEEDDELLDGTEGDLSMSDNELKMSAKSKKKYNERKLKEQKKASKEMYESRHKLNTSSKTKKKQQISSSESEIETDPKPKKNNRMRLDSTNETSMLEDKDEQTKSNNKTKRLSRSVCDESAMNEKEITIANESIKDVDPLKTQIKEEPETPKKGNMSVAFIDSEEINNDEVDNNELTKTQTEIDPLDESMEDSLSSDTEIINNYDSVLEDLGKNNEVKTKTCDISLNLNKKIKKPKAPIVEELNLTQVKSSKKNKNKQTKEADKSKEQNTDDGASSDSIDLHLLFSEDSNQSDDVRNKDDNQEEFIPLERKDGKTDIRENIDTSDQVNNTSLNVSLKKKKKRKSKNDNNIDSNDTEEDKVSFFVDTEGTHTSVNKSINTSLENKKRLSTQNNDPQILSQKENEDLQIDQDETDFGTNQSMNKSLTKTPAKNKKKASFVNEEQQDHDSDEAPTEVSFKKEKRKNKTEAVSENQTDLATNIISINNTPVSEKKKKAKKAHVENQAEDENVSDRSLNASLSVKKKNISTGQVQETEPNEEDLQEEQALNVTLTKTPASQKKKKRTSVSQKEMNEPDSALDTSLNKSSSDKKKKSSLNVTKEIELYEKDLQEEQANNVSLIKTPVSQKKKKKHTSVSQKEINDGIEEVDINTSLNKTPNNVKKKKQPSISIDNDQTEPLIEDVSKIKTPGSQKKKEKSQENVQESLNVSKIKTPGSQKKKVQESQEQPDIPEMQVTSSKKRKRSLNMTVEEIGEDGENNVPTKLNESLIGSQKKKLKISQQSEEGIFAAIENNQEETKYADGKKQKKLKKPDNLHVENENPGIEILQANRNKRKQREDDDENIVSKVLKQNSFDKKVPRLPPSILNQLDENPQKEIHVSKKAKVISTTDFVVEETRKRRNKPSNYLEESVYLNDDESENKKLKKHLHKPKVLPFVPTALTSGSGYTTNFKVNVIPKEIKFIAQTSNISNFKQEYINKRIKRQGTYELYKRNRNIKISKF</sequence>
<feature type="compositionally biased region" description="Acidic residues" evidence="1">
    <location>
        <begin position="993"/>
        <end position="1002"/>
    </location>
</feature>
<feature type="compositionally biased region" description="Polar residues" evidence="1">
    <location>
        <begin position="1475"/>
        <end position="1485"/>
    </location>
</feature>
<feature type="region of interest" description="Disordered" evidence="1">
    <location>
        <begin position="1072"/>
        <end position="1183"/>
    </location>
</feature>
<feature type="region of interest" description="Disordered" evidence="1">
    <location>
        <begin position="993"/>
        <end position="1024"/>
    </location>
</feature>
<feature type="compositionally biased region" description="Basic and acidic residues" evidence="1">
    <location>
        <begin position="968"/>
        <end position="981"/>
    </location>
</feature>
<feature type="compositionally biased region" description="Basic and acidic residues" evidence="1">
    <location>
        <begin position="1136"/>
        <end position="1150"/>
    </location>
</feature>
<feature type="compositionally biased region" description="Low complexity" evidence="1">
    <location>
        <begin position="236"/>
        <end position="245"/>
    </location>
</feature>
<feature type="region of interest" description="Disordered" evidence="1">
    <location>
        <begin position="1622"/>
        <end position="1641"/>
    </location>
</feature>
<feature type="compositionally biased region" description="Polar residues" evidence="1">
    <location>
        <begin position="691"/>
        <end position="714"/>
    </location>
</feature>
<feature type="compositionally biased region" description="Acidic residues" evidence="1">
    <location>
        <begin position="778"/>
        <end position="792"/>
    </location>
</feature>
<protein>
    <recommendedName>
        <fullName evidence="4">Protein slender lobes</fullName>
    </recommendedName>
</protein>
<feature type="compositionally biased region" description="Basic and acidic residues" evidence="1">
    <location>
        <begin position="639"/>
        <end position="649"/>
    </location>
</feature>
<evidence type="ECO:0000313" key="2">
    <source>
        <dbReference type="EMBL" id="CAH0728899.1"/>
    </source>
</evidence>
<reference evidence="2" key="1">
    <citation type="submission" date="2021-12" db="EMBL/GenBank/DDBJ databases">
        <authorList>
            <person name="Martin H S."/>
        </authorList>
    </citation>
    <scope>NUCLEOTIDE SEQUENCE</scope>
</reference>
<dbReference type="EMBL" id="OV170227">
    <property type="protein sequence ID" value="CAH0728899.1"/>
    <property type="molecule type" value="Genomic_DNA"/>
</dbReference>
<feature type="region of interest" description="Disordered" evidence="1">
    <location>
        <begin position="1211"/>
        <end position="1424"/>
    </location>
</feature>
<feature type="compositionally biased region" description="Basic and acidic residues" evidence="1">
    <location>
        <begin position="1087"/>
        <end position="1098"/>
    </location>
</feature>
<accession>A0A8J9V239</accession>
<evidence type="ECO:0008006" key="4">
    <source>
        <dbReference type="Google" id="ProtNLM"/>
    </source>
</evidence>
<feature type="compositionally biased region" description="Basic and acidic residues" evidence="1">
    <location>
        <begin position="863"/>
        <end position="881"/>
    </location>
</feature>
<dbReference type="OrthoDB" id="6927307at2759"/>
<feature type="compositionally biased region" description="Basic and acidic residues" evidence="1">
    <location>
        <begin position="66"/>
        <end position="78"/>
    </location>
</feature>
<feature type="compositionally biased region" description="Acidic residues" evidence="1">
    <location>
        <begin position="753"/>
        <end position="765"/>
    </location>
</feature>
<feature type="compositionally biased region" description="Acidic residues" evidence="1">
    <location>
        <begin position="830"/>
        <end position="841"/>
    </location>
</feature>
<feature type="compositionally biased region" description="Polar residues" evidence="1">
    <location>
        <begin position="116"/>
        <end position="129"/>
    </location>
</feature>
<evidence type="ECO:0000313" key="3">
    <source>
        <dbReference type="Proteomes" id="UP000838878"/>
    </source>
</evidence>
<feature type="compositionally biased region" description="Acidic residues" evidence="1">
    <location>
        <begin position="1270"/>
        <end position="1280"/>
    </location>
</feature>
<feature type="non-terminal residue" evidence="2">
    <location>
        <position position="1824"/>
    </location>
</feature>
<feature type="region of interest" description="Disordered" evidence="1">
    <location>
        <begin position="1"/>
        <end position="92"/>
    </location>
</feature>
<feature type="region of interest" description="Disordered" evidence="1">
    <location>
        <begin position="104"/>
        <end position="258"/>
    </location>
</feature>
<feature type="region of interest" description="Disordered" evidence="1">
    <location>
        <begin position="629"/>
        <end position="948"/>
    </location>
</feature>
<feature type="compositionally biased region" description="Polar residues" evidence="1">
    <location>
        <begin position="1525"/>
        <end position="1535"/>
    </location>
</feature>
<organism evidence="2 3">
    <name type="scientific">Brenthis ino</name>
    <name type="common">lesser marbled fritillary</name>
    <dbReference type="NCBI Taxonomy" id="405034"/>
    <lineage>
        <taxon>Eukaryota</taxon>
        <taxon>Metazoa</taxon>
        <taxon>Ecdysozoa</taxon>
        <taxon>Arthropoda</taxon>
        <taxon>Hexapoda</taxon>
        <taxon>Insecta</taxon>
        <taxon>Pterygota</taxon>
        <taxon>Neoptera</taxon>
        <taxon>Endopterygota</taxon>
        <taxon>Lepidoptera</taxon>
        <taxon>Glossata</taxon>
        <taxon>Ditrysia</taxon>
        <taxon>Papilionoidea</taxon>
        <taxon>Nymphalidae</taxon>
        <taxon>Heliconiinae</taxon>
        <taxon>Argynnini</taxon>
        <taxon>Brenthis</taxon>
    </lineage>
</organism>
<feature type="region of interest" description="Disordered" evidence="1">
    <location>
        <begin position="968"/>
        <end position="987"/>
    </location>
</feature>
<feature type="region of interest" description="Disordered" evidence="1">
    <location>
        <begin position="1449"/>
        <end position="1588"/>
    </location>
</feature>
<feature type="compositionally biased region" description="Acidic residues" evidence="1">
    <location>
        <begin position="809"/>
        <end position="820"/>
    </location>
</feature>
<feature type="compositionally biased region" description="Polar residues" evidence="1">
    <location>
        <begin position="148"/>
        <end position="159"/>
    </location>
</feature>
<gene>
    <name evidence="2" type="ORF">BINO364_LOCUS14069</name>
</gene>
<feature type="compositionally biased region" description="Basic and acidic residues" evidence="1">
    <location>
        <begin position="380"/>
        <end position="389"/>
    </location>
</feature>
<name>A0A8J9V239_9NEOP</name>
<feature type="compositionally biased region" description="Basic and acidic residues" evidence="1">
    <location>
        <begin position="904"/>
        <end position="918"/>
    </location>
</feature>